<dbReference type="Pfam" id="PF00999">
    <property type="entry name" value="Na_H_Exchanger"/>
    <property type="match status" value="1"/>
</dbReference>
<accession>A0ABT9ZPM4</accession>
<keyword evidence="2" id="KW-0813">Transport</keyword>
<feature type="transmembrane region" description="Helical" evidence="9">
    <location>
        <begin position="236"/>
        <end position="269"/>
    </location>
</feature>
<name>A0ABT9ZPM4_9BACI</name>
<feature type="transmembrane region" description="Helical" evidence="9">
    <location>
        <begin position="105"/>
        <end position="125"/>
    </location>
</feature>
<evidence type="ECO:0000256" key="8">
    <source>
        <dbReference type="ARBA" id="ARBA00023136"/>
    </source>
</evidence>
<feature type="transmembrane region" description="Helical" evidence="9">
    <location>
        <begin position="380"/>
        <end position="405"/>
    </location>
</feature>
<keyword evidence="3" id="KW-0050">Antiport</keyword>
<reference evidence="12 13" key="1">
    <citation type="submission" date="2023-07" db="EMBL/GenBank/DDBJ databases">
        <title>Genomic Encyclopedia of Type Strains, Phase IV (KMG-IV): sequencing the most valuable type-strain genomes for metagenomic binning, comparative biology and taxonomic classification.</title>
        <authorList>
            <person name="Goeker M."/>
        </authorList>
    </citation>
    <scope>NUCLEOTIDE SEQUENCE [LARGE SCALE GENOMIC DNA]</scope>
    <source>
        <strain evidence="12 13">DSM 29005</strain>
    </source>
</reference>
<dbReference type="InterPro" id="IPR003148">
    <property type="entry name" value="RCK_N"/>
</dbReference>
<dbReference type="Gene3D" id="1.20.1530.20">
    <property type="match status" value="1"/>
</dbReference>
<evidence type="ECO:0000313" key="13">
    <source>
        <dbReference type="Proteomes" id="UP001234495"/>
    </source>
</evidence>
<evidence type="ECO:0000256" key="5">
    <source>
        <dbReference type="ARBA" id="ARBA00022692"/>
    </source>
</evidence>
<dbReference type="Pfam" id="PF02254">
    <property type="entry name" value="TrkA_N"/>
    <property type="match status" value="1"/>
</dbReference>
<evidence type="ECO:0000256" key="6">
    <source>
        <dbReference type="ARBA" id="ARBA00022989"/>
    </source>
</evidence>
<keyword evidence="5 9" id="KW-0812">Transmembrane</keyword>
<dbReference type="PANTHER" id="PTHR32507">
    <property type="entry name" value="NA(+)/H(+) ANTIPORTER 1"/>
    <property type="match status" value="1"/>
</dbReference>
<protein>
    <submittedName>
        <fullName evidence="12">NhaP-type Na+/H+ or K+/H+ antiporter</fullName>
    </submittedName>
</protein>
<proteinExistence type="predicted"/>
<comment type="subcellular location">
    <subcellularLocation>
        <location evidence="1">Cell membrane</location>
        <topology evidence="1">Multi-pass membrane protein</topology>
    </subcellularLocation>
</comment>
<evidence type="ECO:0000259" key="10">
    <source>
        <dbReference type="Pfam" id="PF00999"/>
    </source>
</evidence>
<sequence>MINVRRKENEVIIIQELALFSIVIVISLGVFSQWLAWRIQWPSIVIMSIAGLLIGPIFGLINPQEALGNLYSPIISLAVAIILFEGSTSLDIRELKGISKSVFRVVTFGAFIAWIAGALAAHYIAGLTIEVSFIIGGLFVVTGPTVIIPLLRQAKLKPRVSSVLKWEGIIVDPVGPLLALFAYEIIKITSDEAFHLLHFIPFFIDSLSAVIVGYVIGLFVSWLISKGLLPEYLKSPIVFCFVLFTFSVGEVIMHETGMLAVTVMGLTLARTKKHVHSISSIGHFMENISVMLTSTIFILLTASLARETIYEIFTWPIISFVVVMLFLVRPLSIWLSTIGTELTFQERALVSWVAPRGIVALTVSGYFAELLMNDGYFNASLLTSLTLALVFITVCAHGFSIGPFAKKLGLANTESTGVLIVGASSFSIALANYLQNSGTPVLITDTSNDRLYKAKMLGISTYNGEILSEQSHFDIDMTPYEVILTLTGDAAYNALVCQSFIPEFGYHHTYILPAGVNKDEHTKLPPSIKSNILFGENETFIELNKKVNIGYQFQTVSFTEKTSIQKEKLTSYGIPLCLKKKSGKVEFMTLKGKLVIDEGDKLIVLNNIE</sequence>
<evidence type="ECO:0000256" key="3">
    <source>
        <dbReference type="ARBA" id="ARBA00022449"/>
    </source>
</evidence>
<evidence type="ECO:0000256" key="4">
    <source>
        <dbReference type="ARBA" id="ARBA00022475"/>
    </source>
</evidence>
<comment type="caution">
    <text evidence="12">The sequence shown here is derived from an EMBL/GenBank/DDBJ whole genome shotgun (WGS) entry which is preliminary data.</text>
</comment>
<evidence type="ECO:0000256" key="7">
    <source>
        <dbReference type="ARBA" id="ARBA00023065"/>
    </source>
</evidence>
<keyword evidence="6 9" id="KW-1133">Transmembrane helix</keyword>
<gene>
    <name evidence="12" type="ORF">J2S19_004810</name>
</gene>
<dbReference type="InterPro" id="IPR006153">
    <property type="entry name" value="Cation/H_exchanger_TM"/>
</dbReference>
<feature type="transmembrane region" description="Helical" evidence="9">
    <location>
        <begin position="349"/>
        <end position="368"/>
    </location>
</feature>
<feature type="transmembrane region" description="Helical" evidence="9">
    <location>
        <begin position="131"/>
        <end position="151"/>
    </location>
</feature>
<dbReference type="PANTHER" id="PTHR32507:SF0">
    <property type="entry name" value="NA(+)_H(+) ANTIPORTER 2-RELATED"/>
    <property type="match status" value="1"/>
</dbReference>
<keyword evidence="8 9" id="KW-0472">Membrane</keyword>
<evidence type="ECO:0000259" key="11">
    <source>
        <dbReference type="Pfam" id="PF02254"/>
    </source>
</evidence>
<dbReference type="InterPro" id="IPR036291">
    <property type="entry name" value="NAD(P)-bd_dom_sf"/>
</dbReference>
<keyword evidence="13" id="KW-1185">Reference proteome</keyword>
<feature type="transmembrane region" description="Helical" evidence="9">
    <location>
        <begin position="43"/>
        <end position="61"/>
    </location>
</feature>
<dbReference type="SUPFAM" id="SSF51735">
    <property type="entry name" value="NAD(P)-binding Rossmann-fold domains"/>
    <property type="match status" value="1"/>
</dbReference>
<feature type="transmembrane region" description="Helical" evidence="9">
    <location>
        <begin position="196"/>
        <end position="224"/>
    </location>
</feature>
<feature type="domain" description="Cation/H+ exchanger transmembrane" evidence="10">
    <location>
        <begin position="32"/>
        <end position="407"/>
    </location>
</feature>
<feature type="domain" description="RCK N-terminal" evidence="11">
    <location>
        <begin position="418"/>
        <end position="500"/>
    </location>
</feature>
<feature type="transmembrane region" description="Helical" evidence="9">
    <location>
        <begin position="12"/>
        <end position="31"/>
    </location>
</feature>
<feature type="transmembrane region" description="Helical" evidence="9">
    <location>
        <begin position="281"/>
        <end position="302"/>
    </location>
</feature>
<evidence type="ECO:0000256" key="2">
    <source>
        <dbReference type="ARBA" id="ARBA00022448"/>
    </source>
</evidence>
<dbReference type="EMBL" id="JAUSUD010000041">
    <property type="protein sequence ID" value="MDQ0233463.1"/>
    <property type="molecule type" value="Genomic_DNA"/>
</dbReference>
<organism evidence="12 13">
    <name type="scientific">Metabacillus malikii</name>
    <dbReference type="NCBI Taxonomy" id="1504265"/>
    <lineage>
        <taxon>Bacteria</taxon>
        <taxon>Bacillati</taxon>
        <taxon>Bacillota</taxon>
        <taxon>Bacilli</taxon>
        <taxon>Bacillales</taxon>
        <taxon>Bacillaceae</taxon>
        <taxon>Metabacillus</taxon>
    </lineage>
</organism>
<evidence type="ECO:0000256" key="1">
    <source>
        <dbReference type="ARBA" id="ARBA00004651"/>
    </source>
</evidence>
<evidence type="ECO:0000313" key="12">
    <source>
        <dbReference type="EMBL" id="MDQ0233463.1"/>
    </source>
</evidence>
<keyword evidence="7" id="KW-0406">Ion transport</keyword>
<keyword evidence="4" id="KW-1003">Cell membrane</keyword>
<dbReference type="Gene3D" id="3.40.50.720">
    <property type="entry name" value="NAD(P)-binding Rossmann-like Domain"/>
    <property type="match status" value="1"/>
</dbReference>
<dbReference type="InterPro" id="IPR038770">
    <property type="entry name" value="Na+/solute_symporter_sf"/>
</dbReference>
<evidence type="ECO:0000256" key="9">
    <source>
        <dbReference type="SAM" id="Phobius"/>
    </source>
</evidence>
<dbReference type="Proteomes" id="UP001234495">
    <property type="component" value="Unassembled WGS sequence"/>
</dbReference>
<feature type="transmembrane region" description="Helical" evidence="9">
    <location>
        <begin position="308"/>
        <end position="328"/>
    </location>
</feature>